<reference evidence="2" key="2">
    <citation type="submission" date="2020-09" db="EMBL/GenBank/DDBJ databases">
        <authorList>
            <person name="Sun Q."/>
            <person name="Sedlacek I."/>
        </authorList>
    </citation>
    <scope>NUCLEOTIDE SEQUENCE</scope>
    <source>
        <strain evidence="2">CCM 8711</strain>
    </source>
</reference>
<dbReference type="Pfam" id="PF01738">
    <property type="entry name" value="DLH"/>
    <property type="match status" value="1"/>
</dbReference>
<dbReference type="PANTHER" id="PTHR46623:SF6">
    <property type="entry name" value="ALPHA_BETA-HYDROLASES SUPERFAMILY PROTEIN"/>
    <property type="match status" value="1"/>
</dbReference>
<keyword evidence="3" id="KW-1185">Reference proteome</keyword>
<dbReference type="GO" id="GO:0016787">
    <property type="term" value="F:hydrolase activity"/>
    <property type="evidence" value="ECO:0007669"/>
    <property type="project" value="InterPro"/>
</dbReference>
<dbReference type="InterPro" id="IPR051049">
    <property type="entry name" value="Dienelactone_hydrolase-like"/>
</dbReference>
<reference evidence="2" key="1">
    <citation type="journal article" date="2014" name="Int. J. Syst. Evol. Microbiol.">
        <title>Complete genome sequence of Corynebacterium casei LMG S-19264T (=DSM 44701T), isolated from a smear-ripened cheese.</title>
        <authorList>
            <consortium name="US DOE Joint Genome Institute (JGI-PGF)"/>
            <person name="Walter F."/>
            <person name="Albersmeier A."/>
            <person name="Kalinowski J."/>
            <person name="Ruckert C."/>
        </authorList>
    </citation>
    <scope>NUCLEOTIDE SEQUENCE</scope>
    <source>
        <strain evidence="2">CCM 8711</strain>
    </source>
</reference>
<feature type="domain" description="Dienelactone hydrolase" evidence="1">
    <location>
        <begin position="20"/>
        <end position="232"/>
    </location>
</feature>
<evidence type="ECO:0000313" key="3">
    <source>
        <dbReference type="Proteomes" id="UP000662074"/>
    </source>
</evidence>
<sequence length="232" mass="25444">MSINSNYINLEVADGSTMLAYTASPENITAETPAIIVLQEAFGVNGHIRKVAERFAAEGYLAIAPELFHRTAPERTEISYTDFPSAMPHMQALTVDGLTLDVQAAYQWLTQQPVSKENIFSVGYCLGGRVSFLANAVVPLKAAASYYGGGLDELATQAPNLHGRHLFFWGGKDQHIKPENINTIIQAVEDAGKDYVNVKFSYADHGFNCDERASYNETASKEAWALTMAFLK</sequence>
<dbReference type="EMBL" id="BMDO01000001">
    <property type="protein sequence ID" value="GGI49263.1"/>
    <property type="molecule type" value="Genomic_DNA"/>
</dbReference>
<comment type="caution">
    <text evidence="2">The sequence shown here is derived from an EMBL/GenBank/DDBJ whole genome shotgun (WGS) entry which is preliminary data.</text>
</comment>
<protein>
    <submittedName>
        <fullName evidence="2">Carboxymethylenebutenolidase</fullName>
    </submittedName>
</protein>
<evidence type="ECO:0000259" key="1">
    <source>
        <dbReference type="Pfam" id="PF01738"/>
    </source>
</evidence>
<dbReference type="RefSeq" id="WP_188413429.1">
    <property type="nucleotide sequence ID" value="NZ_BMDO01000001.1"/>
</dbReference>
<dbReference type="Proteomes" id="UP000662074">
    <property type="component" value="Unassembled WGS sequence"/>
</dbReference>
<name>A0A917N004_9SPHI</name>
<dbReference type="InterPro" id="IPR002925">
    <property type="entry name" value="Dienelactn_hydro"/>
</dbReference>
<gene>
    <name evidence="2" type="ORF">GCM10011425_04750</name>
</gene>
<dbReference type="PANTHER" id="PTHR46623">
    <property type="entry name" value="CARBOXYMETHYLENEBUTENOLIDASE-RELATED"/>
    <property type="match status" value="1"/>
</dbReference>
<evidence type="ECO:0000313" key="2">
    <source>
        <dbReference type="EMBL" id="GGI49263.1"/>
    </source>
</evidence>
<accession>A0A917N004</accession>
<dbReference type="Gene3D" id="3.40.50.1820">
    <property type="entry name" value="alpha/beta hydrolase"/>
    <property type="match status" value="1"/>
</dbReference>
<dbReference type="InterPro" id="IPR029058">
    <property type="entry name" value="AB_hydrolase_fold"/>
</dbReference>
<dbReference type="SUPFAM" id="SSF53474">
    <property type="entry name" value="alpha/beta-Hydrolases"/>
    <property type="match status" value="1"/>
</dbReference>
<dbReference type="AlphaFoldDB" id="A0A917N004"/>
<proteinExistence type="predicted"/>
<organism evidence="2 3">
    <name type="scientific">Mucilaginibacter galii</name>
    <dbReference type="NCBI Taxonomy" id="2005073"/>
    <lineage>
        <taxon>Bacteria</taxon>
        <taxon>Pseudomonadati</taxon>
        <taxon>Bacteroidota</taxon>
        <taxon>Sphingobacteriia</taxon>
        <taxon>Sphingobacteriales</taxon>
        <taxon>Sphingobacteriaceae</taxon>
        <taxon>Mucilaginibacter</taxon>
    </lineage>
</organism>